<reference evidence="1 2" key="1">
    <citation type="submission" date="2017-05" db="EMBL/GenBank/DDBJ databases">
        <authorList>
            <person name="Varghese N."/>
            <person name="Submissions S."/>
        </authorList>
    </citation>
    <scope>NUCLEOTIDE SEQUENCE [LARGE SCALE GENOMIC DNA]</scope>
    <source>
        <strain evidence="1 2">DSM 29982</strain>
    </source>
</reference>
<protein>
    <submittedName>
        <fullName evidence="1">Uncharacterized protein</fullName>
    </submittedName>
</protein>
<evidence type="ECO:0000313" key="1">
    <source>
        <dbReference type="EMBL" id="SMO77242.1"/>
    </source>
</evidence>
<keyword evidence="2" id="KW-1185">Reference proteome</keyword>
<dbReference type="EMBL" id="FXTQ01000003">
    <property type="protein sequence ID" value="SMO77242.1"/>
    <property type="molecule type" value="Genomic_DNA"/>
</dbReference>
<proteinExistence type="predicted"/>
<sequence>MLCDSATLRAIFNTKEKNVTAEQLSLYKILEKY</sequence>
<name>A0A521E039_9FLAO</name>
<dbReference type="AlphaFoldDB" id="A0A521E039"/>
<accession>A0A521E039</accession>
<organism evidence="1 2">
    <name type="scientific">Flavobacterium nitrogenifigens</name>
    <dbReference type="NCBI Taxonomy" id="1617283"/>
    <lineage>
        <taxon>Bacteria</taxon>
        <taxon>Pseudomonadati</taxon>
        <taxon>Bacteroidota</taxon>
        <taxon>Flavobacteriia</taxon>
        <taxon>Flavobacteriales</taxon>
        <taxon>Flavobacteriaceae</taxon>
        <taxon>Flavobacterium</taxon>
    </lineage>
</organism>
<dbReference type="Proteomes" id="UP000319267">
    <property type="component" value="Unassembled WGS sequence"/>
</dbReference>
<evidence type="ECO:0000313" key="2">
    <source>
        <dbReference type="Proteomes" id="UP000319267"/>
    </source>
</evidence>
<gene>
    <name evidence="1" type="ORF">SAMN06265220_103690</name>
</gene>